<name>A0AAV9KV79_9SOLN</name>
<dbReference type="EMBL" id="JAWPEI010000009">
    <property type="protein sequence ID" value="KAK4716494.1"/>
    <property type="molecule type" value="Genomic_DNA"/>
</dbReference>
<dbReference type="Proteomes" id="UP001311915">
    <property type="component" value="Unassembled WGS sequence"/>
</dbReference>
<evidence type="ECO:0000313" key="1">
    <source>
        <dbReference type="EMBL" id="KAK4716494.1"/>
    </source>
</evidence>
<reference evidence="1 2" key="1">
    <citation type="submission" date="2023-10" db="EMBL/GenBank/DDBJ databases">
        <title>Genome-Wide Identification Analysis in wild type Solanum Pinnatisectum Reveals Some Genes Defensing Phytophthora Infestans.</title>
        <authorList>
            <person name="Sun C."/>
        </authorList>
    </citation>
    <scope>NUCLEOTIDE SEQUENCE [LARGE SCALE GENOMIC DNA]</scope>
    <source>
        <strain evidence="1">LQN</strain>
        <tissue evidence="1">Leaf</tissue>
    </source>
</reference>
<accession>A0AAV9KV79</accession>
<organism evidence="1 2">
    <name type="scientific">Solanum pinnatisectum</name>
    <name type="common">tansyleaf nightshade</name>
    <dbReference type="NCBI Taxonomy" id="50273"/>
    <lineage>
        <taxon>Eukaryota</taxon>
        <taxon>Viridiplantae</taxon>
        <taxon>Streptophyta</taxon>
        <taxon>Embryophyta</taxon>
        <taxon>Tracheophyta</taxon>
        <taxon>Spermatophyta</taxon>
        <taxon>Magnoliopsida</taxon>
        <taxon>eudicotyledons</taxon>
        <taxon>Gunneridae</taxon>
        <taxon>Pentapetalae</taxon>
        <taxon>asterids</taxon>
        <taxon>lamiids</taxon>
        <taxon>Solanales</taxon>
        <taxon>Solanaceae</taxon>
        <taxon>Solanoideae</taxon>
        <taxon>Solaneae</taxon>
        <taxon>Solanum</taxon>
    </lineage>
</organism>
<comment type="caution">
    <text evidence="1">The sequence shown here is derived from an EMBL/GenBank/DDBJ whole genome shotgun (WGS) entry which is preliminary data.</text>
</comment>
<sequence>MRTSFSSAHSLFTRFSKQRRKGAQQVPRALCPTLGCPHTPLSCAIDLYLSP</sequence>
<keyword evidence="2" id="KW-1185">Reference proteome</keyword>
<dbReference type="AlphaFoldDB" id="A0AAV9KV79"/>
<protein>
    <submittedName>
        <fullName evidence="1">Uncharacterized protein</fullName>
    </submittedName>
</protein>
<gene>
    <name evidence="1" type="ORF">R3W88_014832</name>
</gene>
<proteinExistence type="predicted"/>
<evidence type="ECO:0000313" key="2">
    <source>
        <dbReference type="Proteomes" id="UP001311915"/>
    </source>
</evidence>